<name>A0A518G503_9BACT</name>
<evidence type="ECO:0000313" key="1">
    <source>
        <dbReference type="EMBL" id="QDV23619.1"/>
    </source>
</evidence>
<reference evidence="1 2" key="1">
    <citation type="submission" date="2019-02" db="EMBL/GenBank/DDBJ databases">
        <title>Deep-cultivation of Planctomycetes and their phenomic and genomic characterization uncovers novel biology.</title>
        <authorList>
            <person name="Wiegand S."/>
            <person name="Jogler M."/>
            <person name="Boedeker C."/>
            <person name="Pinto D."/>
            <person name="Vollmers J."/>
            <person name="Rivas-Marin E."/>
            <person name="Kohn T."/>
            <person name="Peeters S.H."/>
            <person name="Heuer A."/>
            <person name="Rast P."/>
            <person name="Oberbeckmann S."/>
            <person name="Bunk B."/>
            <person name="Jeske O."/>
            <person name="Meyerdierks A."/>
            <person name="Storesund J.E."/>
            <person name="Kallscheuer N."/>
            <person name="Luecker S."/>
            <person name="Lage O.M."/>
            <person name="Pohl T."/>
            <person name="Merkel B.J."/>
            <person name="Hornburger P."/>
            <person name="Mueller R.-W."/>
            <person name="Bruemmer F."/>
            <person name="Labrenz M."/>
            <person name="Spormann A.M."/>
            <person name="Op den Camp H."/>
            <person name="Overmann J."/>
            <person name="Amann R."/>
            <person name="Jetten M.S.M."/>
            <person name="Mascher T."/>
            <person name="Medema M.H."/>
            <person name="Devos D.P."/>
            <person name="Kaster A.-K."/>
            <person name="Ovreas L."/>
            <person name="Rohde M."/>
            <person name="Galperin M.Y."/>
            <person name="Jogler C."/>
        </authorList>
    </citation>
    <scope>NUCLEOTIDE SEQUENCE [LARGE SCALE GENOMIC DNA]</scope>
    <source>
        <strain evidence="1 2">Q31a</strain>
    </source>
</reference>
<dbReference type="Proteomes" id="UP000318017">
    <property type="component" value="Chromosome"/>
</dbReference>
<sequence length="94" mass="11074">MVVNTRCEVIEFERLPRQSGSAPFTATEFVKNSETFLRILKVCVDFRYGKAFFLCMRSPPFTTAASRREEELNEWYTVTTKQDNRVARRWLPSD</sequence>
<evidence type="ECO:0000313" key="2">
    <source>
        <dbReference type="Proteomes" id="UP000318017"/>
    </source>
</evidence>
<accession>A0A518G503</accession>
<gene>
    <name evidence="1" type="ORF">Q31a_19220</name>
</gene>
<protein>
    <submittedName>
        <fullName evidence="1">Uncharacterized protein</fullName>
    </submittedName>
</protein>
<dbReference type="AlphaFoldDB" id="A0A518G503"/>
<organism evidence="1 2">
    <name type="scientific">Aureliella helgolandensis</name>
    <dbReference type="NCBI Taxonomy" id="2527968"/>
    <lineage>
        <taxon>Bacteria</taxon>
        <taxon>Pseudomonadati</taxon>
        <taxon>Planctomycetota</taxon>
        <taxon>Planctomycetia</taxon>
        <taxon>Pirellulales</taxon>
        <taxon>Pirellulaceae</taxon>
        <taxon>Aureliella</taxon>
    </lineage>
</organism>
<keyword evidence="2" id="KW-1185">Reference proteome</keyword>
<proteinExistence type="predicted"/>
<dbReference type="KEGG" id="ahel:Q31a_19220"/>
<dbReference type="EMBL" id="CP036298">
    <property type="protein sequence ID" value="QDV23619.1"/>
    <property type="molecule type" value="Genomic_DNA"/>
</dbReference>